<keyword evidence="2" id="KW-1185">Reference proteome</keyword>
<protein>
    <submittedName>
        <fullName evidence="1">Uncharacterized protein</fullName>
    </submittedName>
</protein>
<dbReference type="AlphaFoldDB" id="A0A1M4WDD6"/>
<gene>
    <name evidence="1" type="ORF">SAMN04488522_1011227</name>
</gene>
<name>A0A1M4WDD6_9SPHI</name>
<evidence type="ECO:0000313" key="1">
    <source>
        <dbReference type="EMBL" id="SHE79195.1"/>
    </source>
</evidence>
<proteinExistence type="predicted"/>
<dbReference type="Proteomes" id="UP000184287">
    <property type="component" value="Unassembled WGS sequence"/>
</dbReference>
<dbReference type="RefSeq" id="WP_073228678.1">
    <property type="nucleotide sequence ID" value="NZ_FQUQ01000001.1"/>
</dbReference>
<evidence type="ECO:0000313" key="2">
    <source>
        <dbReference type="Proteomes" id="UP000184287"/>
    </source>
</evidence>
<reference evidence="2" key="1">
    <citation type="submission" date="2016-11" db="EMBL/GenBank/DDBJ databases">
        <authorList>
            <person name="Varghese N."/>
            <person name="Submissions S."/>
        </authorList>
    </citation>
    <scope>NUCLEOTIDE SEQUENCE [LARGE SCALE GENOMIC DNA]</scope>
    <source>
        <strain evidence="2">DSM 16990</strain>
    </source>
</reference>
<dbReference type="EMBL" id="FQUQ01000001">
    <property type="protein sequence ID" value="SHE79195.1"/>
    <property type="molecule type" value="Genomic_DNA"/>
</dbReference>
<sequence length="159" mass="18710">MEQEIKSIRSRAGVFLFKQTEDKEEWFSIASDFGGFNRIEFSIHSNDYFAEAGWIKLPEFLDYLEDHLPSYIDKAMSPLLNFAKMSGYFNELEQSELMFGFGLNVIFLEPSFTTVNRWSFELDFTTSNKNDHLENVDGYGRWFVTFDGDCIRGIRRESW</sequence>
<dbReference type="STRING" id="288992.SAMN04488522_1011227"/>
<accession>A0A1M4WDD6</accession>
<organism evidence="1 2">
    <name type="scientific">Pedobacter caeni</name>
    <dbReference type="NCBI Taxonomy" id="288992"/>
    <lineage>
        <taxon>Bacteria</taxon>
        <taxon>Pseudomonadati</taxon>
        <taxon>Bacteroidota</taxon>
        <taxon>Sphingobacteriia</taxon>
        <taxon>Sphingobacteriales</taxon>
        <taxon>Sphingobacteriaceae</taxon>
        <taxon>Pedobacter</taxon>
    </lineage>
</organism>